<evidence type="ECO:0008006" key="5">
    <source>
        <dbReference type="Google" id="ProtNLM"/>
    </source>
</evidence>
<evidence type="ECO:0000256" key="1">
    <source>
        <dbReference type="SAM" id="MobiDB-lite"/>
    </source>
</evidence>
<feature type="region of interest" description="Disordered" evidence="1">
    <location>
        <begin position="40"/>
        <end position="81"/>
    </location>
</feature>
<reference evidence="3 4" key="1">
    <citation type="submission" date="2018-03" db="EMBL/GenBank/DDBJ databases">
        <title>The ancient ancestry and fast evolution of plastids.</title>
        <authorList>
            <person name="Moore K.R."/>
            <person name="Magnabosco C."/>
            <person name="Momper L."/>
            <person name="Gold D.A."/>
            <person name="Bosak T."/>
            <person name="Fournier G.P."/>
        </authorList>
    </citation>
    <scope>NUCLEOTIDE SEQUENCE [LARGE SCALE GENOMIC DNA]</scope>
    <source>
        <strain evidence="3 4">CCALA 037</strain>
    </source>
</reference>
<evidence type="ECO:0000313" key="3">
    <source>
        <dbReference type="EMBL" id="PSB56413.1"/>
    </source>
</evidence>
<dbReference type="Proteomes" id="UP000238937">
    <property type="component" value="Unassembled WGS sequence"/>
</dbReference>
<accession>A0A2T1GFN3</accession>
<feature type="signal peptide" evidence="2">
    <location>
        <begin position="1"/>
        <end position="20"/>
    </location>
</feature>
<organism evidence="3 4">
    <name type="scientific">Chamaesiphon polymorphus CCALA 037</name>
    <dbReference type="NCBI Taxonomy" id="2107692"/>
    <lineage>
        <taxon>Bacteria</taxon>
        <taxon>Bacillati</taxon>
        <taxon>Cyanobacteriota</taxon>
        <taxon>Cyanophyceae</taxon>
        <taxon>Gomontiellales</taxon>
        <taxon>Chamaesiphonaceae</taxon>
        <taxon>Chamaesiphon</taxon>
    </lineage>
</organism>
<feature type="compositionally biased region" description="Polar residues" evidence="1">
    <location>
        <begin position="59"/>
        <end position="81"/>
    </location>
</feature>
<feature type="chain" id="PRO_5015754054" description="Secreted protein" evidence="2">
    <location>
        <begin position="21"/>
        <end position="81"/>
    </location>
</feature>
<feature type="compositionally biased region" description="Basic and acidic residues" evidence="1">
    <location>
        <begin position="42"/>
        <end position="51"/>
    </location>
</feature>
<dbReference type="EMBL" id="PVWO01000127">
    <property type="protein sequence ID" value="PSB56413.1"/>
    <property type="molecule type" value="Genomic_DNA"/>
</dbReference>
<keyword evidence="2" id="KW-0732">Signal</keyword>
<sequence>MAIVAITLATILMQAQSSQAIPLDEILDSAGKSFVQQLFGRPVEKKQEQKQPAEQADANNDTSTEDSNAADETTSGTAKNK</sequence>
<proteinExistence type="predicted"/>
<comment type="caution">
    <text evidence="3">The sequence shown here is derived from an EMBL/GenBank/DDBJ whole genome shotgun (WGS) entry which is preliminary data.</text>
</comment>
<protein>
    <recommendedName>
        <fullName evidence="5">Secreted protein</fullName>
    </recommendedName>
</protein>
<name>A0A2T1GFN3_9CYAN</name>
<dbReference type="AlphaFoldDB" id="A0A2T1GFN3"/>
<evidence type="ECO:0000256" key="2">
    <source>
        <dbReference type="SAM" id="SignalP"/>
    </source>
</evidence>
<evidence type="ECO:0000313" key="4">
    <source>
        <dbReference type="Proteomes" id="UP000238937"/>
    </source>
</evidence>
<keyword evidence="4" id="KW-1185">Reference proteome</keyword>
<gene>
    <name evidence="3" type="ORF">C7B77_11945</name>
</gene>